<evidence type="ECO:0000256" key="4">
    <source>
        <dbReference type="ARBA" id="ARBA00022833"/>
    </source>
</evidence>
<keyword evidence="1" id="KW-0479">Metal-binding</keyword>
<dbReference type="Gene3D" id="3.30.160.60">
    <property type="entry name" value="Classic Zinc Finger"/>
    <property type="match status" value="3"/>
</dbReference>
<feature type="region of interest" description="Disordered" evidence="7">
    <location>
        <begin position="65"/>
        <end position="86"/>
    </location>
</feature>
<evidence type="ECO:0000256" key="2">
    <source>
        <dbReference type="ARBA" id="ARBA00022737"/>
    </source>
</evidence>
<evidence type="ECO:0000313" key="9">
    <source>
        <dbReference type="EMBL" id="KAJ3602078.1"/>
    </source>
</evidence>
<dbReference type="GO" id="GO:0000978">
    <property type="term" value="F:RNA polymerase II cis-regulatory region sequence-specific DNA binding"/>
    <property type="evidence" value="ECO:0007669"/>
    <property type="project" value="TreeGrafter"/>
</dbReference>
<dbReference type="PANTHER" id="PTHR23235">
    <property type="entry name" value="KRUEPPEL-LIKE TRANSCRIPTION FACTOR"/>
    <property type="match status" value="1"/>
</dbReference>
<accession>A0A9Q0E921</accession>
<comment type="caution">
    <text evidence="9">The sequence shown here is derived from an EMBL/GenBank/DDBJ whole genome shotgun (WGS) entry which is preliminary data.</text>
</comment>
<dbReference type="Proteomes" id="UP001148018">
    <property type="component" value="Unassembled WGS sequence"/>
</dbReference>
<evidence type="ECO:0000256" key="7">
    <source>
        <dbReference type="SAM" id="MobiDB-lite"/>
    </source>
</evidence>
<feature type="domain" description="C2H2-type" evidence="8">
    <location>
        <begin position="306"/>
        <end position="333"/>
    </location>
</feature>
<dbReference type="EMBL" id="JANIIK010000046">
    <property type="protein sequence ID" value="KAJ3602078.1"/>
    <property type="molecule type" value="Genomic_DNA"/>
</dbReference>
<dbReference type="AlphaFoldDB" id="A0A9Q0E921"/>
<dbReference type="GO" id="GO:0000981">
    <property type="term" value="F:DNA-binding transcription factor activity, RNA polymerase II-specific"/>
    <property type="evidence" value="ECO:0007669"/>
    <property type="project" value="TreeGrafter"/>
</dbReference>
<dbReference type="Pfam" id="PF00096">
    <property type="entry name" value="zf-C2H2"/>
    <property type="match status" value="3"/>
</dbReference>
<feature type="domain" description="C2H2-type" evidence="8">
    <location>
        <begin position="278"/>
        <end position="305"/>
    </location>
</feature>
<feature type="compositionally biased region" description="Pro residues" evidence="7">
    <location>
        <begin position="74"/>
        <end position="85"/>
    </location>
</feature>
<keyword evidence="6" id="KW-0175">Coiled coil</keyword>
<dbReference type="FunFam" id="3.30.160.60:FF:000557">
    <property type="entry name" value="zinc finger and SCAN domain-containing protein 29"/>
    <property type="match status" value="1"/>
</dbReference>
<feature type="coiled-coil region" evidence="6">
    <location>
        <begin position="23"/>
        <end position="57"/>
    </location>
</feature>
<feature type="region of interest" description="Disordered" evidence="7">
    <location>
        <begin position="183"/>
        <end position="243"/>
    </location>
</feature>
<dbReference type="GO" id="GO:0008270">
    <property type="term" value="F:zinc ion binding"/>
    <property type="evidence" value="ECO:0007669"/>
    <property type="project" value="UniProtKB-KW"/>
</dbReference>
<name>A0A9Q0E921_9TELE</name>
<dbReference type="InterPro" id="IPR036236">
    <property type="entry name" value="Znf_C2H2_sf"/>
</dbReference>
<dbReference type="OrthoDB" id="6077919at2759"/>
<feature type="compositionally biased region" description="Gly residues" evidence="7">
    <location>
        <begin position="212"/>
        <end position="223"/>
    </location>
</feature>
<dbReference type="FunFam" id="3.30.160.60:FF:000446">
    <property type="entry name" value="Zinc finger protein"/>
    <property type="match status" value="1"/>
</dbReference>
<dbReference type="InterPro" id="IPR013087">
    <property type="entry name" value="Znf_C2H2_type"/>
</dbReference>
<dbReference type="PROSITE" id="PS50157">
    <property type="entry name" value="ZINC_FINGER_C2H2_2"/>
    <property type="match status" value="3"/>
</dbReference>
<gene>
    <name evidence="9" type="ORF">NHX12_029838</name>
</gene>
<sequence length="342" mass="38354">MTKLELLNVFLNERLTAVAEDVFKAIRSTVEEYQDEILRFREENERLKRLLDVAVQRMVLHSAQTCEDKRTAGPPRPVDPTPGPAPWRAIKEEREEEERPIGVHQHDTRTSISIFSGDSDDQMERPHVSGGDLSPIQPLYDAVSDFLPTHDLNEVKSEHFREESRDHQALDGLAAFSNFQLMQSDSGVDPSHSGVRTHGGPNVSSDKERDGGGAGPPGGGANGGLSSLRPLRPPRPPRASYQSQNLQKVHVCRECGKGFSFACQLGVHMRWHTKEKPYGCTVCRKSFTTVGMLRRHHRIHTGEKPFRCHVCGKCFNQSAHLNTHFRLHAGESARWARTVPHS</sequence>
<evidence type="ECO:0000256" key="5">
    <source>
        <dbReference type="PROSITE-ProRule" id="PRU00042"/>
    </source>
</evidence>
<keyword evidence="10" id="KW-1185">Reference proteome</keyword>
<dbReference type="FunFam" id="3.30.160.60:FF:000358">
    <property type="entry name" value="zinc finger protein 24"/>
    <property type="match status" value="1"/>
</dbReference>
<evidence type="ECO:0000256" key="3">
    <source>
        <dbReference type="ARBA" id="ARBA00022771"/>
    </source>
</evidence>
<evidence type="ECO:0000259" key="8">
    <source>
        <dbReference type="PROSITE" id="PS50157"/>
    </source>
</evidence>
<evidence type="ECO:0000256" key="6">
    <source>
        <dbReference type="SAM" id="Coils"/>
    </source>
</evidence>
<keyword evidence="4" id="KW-0862">Zinc</keyword>
<proteinExistence type="predicted"/>
<organism evidence="9 10">
    <name type="scientific">Muraenolepis orangiensis</name>
    <name type="common">Patagonian moray cod</name>
    <dbReference type="NCBI Taxonomy" id="630683"/>
    <lineage>
        <taxon>Eukaryota</taxon>
        <taxon>Metazoa</taxon>
        <taxon>Chordata</taxon>
        <taxon>Craniata</taxon>
        <taxon>Vertebrata</taxon>
        <taxon>Euteleostomi</taxon>
        <taxon>Actinopterygii</taxon>
        <taxon>Neopterygii</taxon>
        <taxon>Teleostei</taxon>
        <taxon>Neoteleostei</taxon>
        <taxon>Acanthomorphata</taxon>
        <taxon>Zeiogadaria</taxon>
        <taxon>Gadariae</taxon>
        <taxon>Gadiformes</taxon>
        <taxon>Muraenolepidoidei</taxon>
        <taxon>Muraenolepididae</taxon>
        <taxon>Muraenolepis</taxon>
    </lineage>
</organism>
<keyword evidence="2" id="KW-0677">Repeat</keyword>
<keyword evidence="3 5" id="KW-0863">Zinc-finger</keyword>
<protein>
    <recommendedName>
        <fullName evidence="8">C2H2-type domain-containing protein</fullName>
    </recommendedName>
</protein>
<dbReference type="SUPFAM" id="SSF57667">
    <property type="entry name" value="beta-beta-alpha zinc fingers"/>
    <property type="match status" value="2"/>
</dbReference>
<dbReference type="PROSITE" id="PS00028">
    <property type="entry name" value="ZINC_FINGER_C2H2_1"/>
    <property type="match status" value="3"/>
</dbReference>
<feature type="domain" description="C2H2-type" evidence="8">
    <location>
        <begin position="250"/>
        <end position="277"/>
    </location>
</feature>
<dbReference type="SMART" id="SM00355">
    <property type="entry name" value="ZnF_C2H2"/>
    <property type="match status" value="3"/>
</dbReference>
<reference evidence="9" key="1">
    <citation type="submission" date="2022-07" db="EMBL/GenBank/DDBJ databases">
        <title>Chromosome-level genome of Muraenolepis orangiensis.</title>
        <authorList>
            <person name="Kim J."/>
        </authorList>
    </citation>
    <scope>NUCLEOTIDE SEQUENCE</scope>
    <source>
        <strain evidence="9">KU_S4_2022</strain>
        <tissue evidence="9">Muscle</tissue>
    </source>
</reference>
<evidence type="ECO:0000313" key="10">
    <source>
        <dbReference type="Proteomes" id="UP001148018"/>
    </source>
</evidence>
<dbReference type="PANTHER" id="PTHR23235:SF120">
    <property type="entry name" value="KRUPPEL-LIKE FACTOR 15"/>
    <property type="match status" value="1"/>
</dbReference>
<evidence type="ECO:0000256" key="1">
    <source>
        <dbReference type="ARBA" id="ARBA00022723"/>
    </source>
</evidence>